<dbReference type="PhylomeDB" id="A0A0D2X3L3"/>
<gene>
    <name evidence="4" type="ORF">CAOG_005142</name>
</gene>
<name>A0A0D2X3L3_CAPO3</name>
<evidence type="ECO:0000313" key="5">
    <source>
        <dbReference type="Proteomes" id="UP000008743"/>
    </source>
</evidence>
<dbReference type="GO" id="GO:0042254">
    <property type="term" value="P:ribosome biogenesis"/>
    <property type="evidence" value="ECO:0007669"/>
    <property type="project" value="InterPro"/>
</dbReference>
<evidence type="ECO:0000256" key="1">
    <source>
        <dbReference type="ARBA" id="ARBA00007797"/>
    </source>
</evidence>
<dbReference type="Proteomes" id="UP000008743">
    <property type="component" value="Unassembled WGS sequence"/>
</dbReference>
<dbReference type="AlphaFoldDB" id="A0A0D2X3L3"/>
<dbReference type="EMBL" id="KE346367">
    <property type="protein sequence ID" value="KJE94509.1"/>
    <property type="molecule type" value="Genomic_DNA"/>
</dbReference>
<organism evidence="4 5">
    <name type="scientific">Capsaspora owczarzaki (strain ATCC 30864)</name>
    <dbReference type="NCBI Taxonomy" id="595528"/>
    <lineage>
        <taxon>Eukaryota</taxon>
        <taxon>Filasterea</taxon>
        <taxon>Capsaspora</taxon>
    </lineage>
</organism>
<evidence type="ECO:0000256" key="2">
    <source>
        <dbReference type="SAM" id="MobiDB-lite"/>
    </source>
</evidence>
<evidence type="ECO:0000313" key="4">
    <source>
        <dbReference type="EMBL" id="KJE94509.1"/>
    </source>
</evidence>
<dbReference type="OrthoDB" id="10263185at2759"/>
<dbReference type="PANTHER" id="PTHR12455:SF0">
    <property type="entry name" value="NUCLEOLAR COMPLEX PROTEIN 4 HOMOLOG"/>
    <property type="match status" value="1"/>
</dbReference>
<dbReference type="STRING" id="595528.A0A0D2X3L3"/>
<dbReference type="Pfam" id="PF03914">
    <property type="entry name" value="CBF"/>
    <property type="match status" value="1"/>
</dbReference>
<feature type="region of interest" description="Disordered" evidence="2">
    <location>
        <begin position="326"/>
        <end position="390"/>
    </location>
</feature>
<proteinExistence type="inferred from homology"/>
<protein>
    <recommendedName>
        <fullName evidence="3">CCAAT-binding factor domain-containing protein</fullName>
    </recommendedName>
</protein>
<sequence>MIKKLSSGSDIAATRAIEAEVARLHQLETQAGHALSALLLLHHNASTEPASSSSKKGASSTTSASVSASQQQLRHAAAQSAATKDANPKLVQRTVHAALLALRRVMTQFLHAEHAASSSSSSSKDTSAAHKSKKSRVEQDDLDIVPWLHERYLEFVRLALGLLAHRNGVIQATSIGVLMELLSAEAEQLAQEADAQSKTPFPSQLFSRILAALVCNAHFGDQLASAFITGYLEKFDDVRFYTYKHLASLIAVESARQGSPQSQITQANITMAQFIQHIFLLLSSANMANTAEDLNGFHCGEPVGASKIAKASNRQDARNNRLKVALSHAEIKHDGPSKRRRNQAASEADADNAGSDDDDDDAPKRKGKGRQSQRQNKYNNDDDDDDEMYDMDLVGEDMDTSDLGIQDNSLQLHPLKNLTEHRAVFTDCWLALLRLPLPIDIYKRVLIILDEQILPHLNKPKLLIDFLTESYNVGTVAHVCCLSLKVDFDYPEFYAKLYALLDPQIFHVKYRARFFHLADIFLSSSHLPSYLVASFAKRLGRLGLSAPLPAQKLILQIIFNLILRHPSCMALVHRNLERKLGELAESVPSYKEDPFDADEPNPAATRAAESSLWELDAIKSHFSHDVTQQAAVFEGKITKIEYDVNDIVEDSYASLFSNLAGRKFKEVPLSFDTVGTLLDSQELSQLWEMS</sequence>
<dbReference type="GO" id="GO:0030692">
    <property type="term" value="C:Noc4p-Nop14p complex"/>
    <property type="evidence" value="ECO:0007669"/>
    <property type="project" value="TreeGrafter"/>
</dbReference>
<evidence type="ECO:0000259" key="3">
    <source>
        <dbReference type="Pfam" id="PF03914"/>
    </source>
</evidence>
<feature type="compositionally biased region" description="Acidic residues" evidence="2">
    <location>
        <begin position="348"/>
        <end position="361"/>
    </location>
</feature>
<feature type="compositionally biased region" description="Low complexity" evidence="2">
    <location>
        <begin position="115"/>
        <end position="126"/>
    </location>
</feature>
<feature type="region of interest" description="Disordered" evidence="2">
    <location>
        <begin position="46"/>
        <end position="85"/>
    </location>
</feature>
<keyword evidence="5" id="KW-1185">Reference proteome</keyword>
<feature type="compositionally biased region" description="Acidic residues" evidence="2">
    <location>
        <begin position="381"/>
        <end position="390"/>
    </location>
</feature>
<feature type="domain" description="CCAAT-binding factor" evidence="3">
    <location>
        <begin position="487"/>
        <end position="628"/>
    </location>
</feature>
<dbReference type="InParanoid" id="A0A0D2X3L3"/>
<dbReference type="GO" id="GO:0032040">
    <property type="term" value="C:small-subunit processome"/>
    <property type="evidence" value="ECO:0007669"/>
    <property type="project" value="TreeGrafter"/>
</dbReference>
<comment type="similarity">
    <text evidence="1">Belongs to the CBF/MAK21 family.</text>
</comment>
<dbReference type="InterPro" id="IPR027193">
    <property type="entry name" value="Noc4"/>
</dbReference>
<dbReference type="InterPro" id="IPR005612">
    <property type="entry name" value="CCAAT-binding_factor"/>
</dbReference>
<dbReference type="eggNOG" id="KOG2154">
    <property type="taxonomic scope" value="Eukaryota"/>
</dbReference>
<feature type="region of interest" description="Disordered" evidence="2">
    <location>
        <begin position="114"/>
        <end position="135"/>
    </location>
</feature>
<dbReference type="PANTHER" id="PTHR12455">
    <property type="entry name" value="NUCLEOLAR COMPLEX PROTEIN 4"/>
    <property type="match status" value="1"/>
</dbReference>
<reference evidence="5" key="1">
    <citation type="submission" date="2011-02" db="EMBL/GenBank/DDBJ databases">
        <title>The Genome Sequence of Capsaspora owczarzaki ATCC 30864.</title>
        <authorList>
            <person name="Russ C."/>
            <person name="Cuomo C."/>
            <person name="Burger G."/>
            <person name="Gray M.W."/>
            <person name="Holland P.W.H."/>
            <person name="King N."/>
            <person name="Lang F.B.F."/>
            <person name="Roger A.J."/>
            <person name="Ruiz-Trillo I."/>
            <person name="Young S.K."/>
            <person name="Zeng Q."/>
            <person name="Gargeya S."/>
            <person name="Alvarado L."/>
            <person name="Berlin A."/>
            <person name="Chapman S.B."/>
            <person name="Chen Z."/>
            <person name="Freedman E."/>
            <person name="Gellesch M."/>
            <person name="Goldberg J."/>
            <person name="Griggs A."/>
            <person name="Gujja S."/>
            <person name="Heilman E."/>
            <person name="Heiman D."/>
            <person name="Howarth C."/>
            <person name="Mehta T."/>
            <person name="Neiman D."/>
            <person name="Pearson M."/>
            <person name="Roberts A."/>
            <person name="Saif S."/>
            <person name="Shea T."/>
            <person name="Shenoy N."/>
            <person name="Sisk P."/>
            <person name="Stolte C."/>
            <person name="Sykes S."/>
            <person name="White J."/>
            <person name="Yandava C."/>
            <person name="Haas B."/>
            <person name="Nusbaum C."/>
            <person name="Birren B."/>
        </authorList>
    </citation>
    <scope>NUCLEOTIDE SEQUENCE</scope>
    <source>
        <strain evidence="5">ATCC 30864</strain>
    </source>
</reference>
<feature type="compositionally biased region" description="Low complexity" evidence="2">
    <location>
        <begin position="46"/>
        <end position="69"/>
    </location>
</feature>
<dbReference type="FunCoup" id="A0A0D2X3L3">
    <property type="interactions" value="406"/>
</dbReference>
<accession>A0A0D2X3L3</accession>